<comment type="caution">
    <text evidence="1">The sequence shown here is derived from an EMBL/GenBank/DDBJ whole genome shotgun (WGS) entry which is preliminary data.</text>
</comment>
<sequence length="65" mass="6918">MDGQTLRDSNECARFGCSVSTSADWTLGQKLHLQTVRSGADMFLPVQSSSSASPDVNMCGTECSD</sequence>
<accession>A0A3S5CRK5</accession>
<dbReference type="AlphaFoldDB" id="A0A3S5CRK5"/>
<name>A0A3S5CRK5_9PLAT</name>
<dbReference type="Proteomes" id="UP000784294">
    <property type="component" value="Unassembled WGS sequence"/>
</dbReference>
<keyword evidence="2" id="KW-1185">Reference proteome</keyword>
<protein>
    <submittedName>
        <fullName evidence="1">Uncharacterized protein</fullName>
    </submittedName>
</protein>
<reference evidence="1" key="1">
    <citation type="submission" date="2018-11" db="EMBL/GenBank/DDBJ databases">
        <authorList>
            <consortium name="Pathogen Informatics"/>
        </authorList>
    </citation>
    <scope>NUCLEOTIDE SEQUENCE</scope>
</reference>
<evidence type="ECO:0000313" key="1">
    <source>
        <dbReference type="EMBL" id="VEL42407.1"/>
    </source>
</evidence>
<proteinExistence type="predicted"/>
<evidence type="ECO:0000313" key="2">
    <source>
        <dbReference type="Proteomes" id="UP000784294"/>
    </source>
</evidence>
<dbReference type="EMBL" id="CAAALY010274274">
    <property type="protein sequence ID" value="VEL42407.1"/>
    <property type="molecule type" value="Genomic_DNA"/>
</dbReference>
<gene>
    <name evidence="1" type="ORF">PXEA_LOCUS35847</name>
</gene>
<organism evidence="1 2">
    <name type="scientific">Protopolystoma xenopodis</name>
    <dbReference type="NCBI Taxonomy" id="117903"/>
    <lineage>
        <taxon>Eukaryota</taxon>
        <taxon>Metazoa</taxon>
        <taxon>Spiralia</taxon>
        <taxon>Lophotrochozoa</taxon>
        <taxon>Platyhelminthes</taxon>
        <taxon>Monogenea</taxon>
        <taxon>Polyopisthocotylea</taxon>
        <taxon>Polystomatidea</taxon>
        <taxon>Polystomatidae</taxon>
        <taxon>Protopolystoma</taxon>
    </lineage>
</organism>